<reference evidence="2" key="1">
    <citation type="journal article" date="2019" name="Int. J. Syst. Evol. Microbiol.">
        <title>The Global Catalogue of Microorganisms (GCM) 10K type strain sequencing project: providing services to taxonomists for standard genome sequencing and annotation.</title>
        <authorList>
            <consortium name="The Broad Institute Genomics Platform"/>
            <consortium name="The Broad Institute Genome Sequencing Center for Infectious Disease"/>
            <person name="Wu L."/>
            <person name="Ma J."/>
        </authorList>
    </citation>
    <scope>NUCLEOTIDE SEQUENCE [LARGE SCALE GENOMIC DNA]</scope>
    <source>
        <strain evidence="2">JCM 16898</strain>
    </source>
</reference>
<proteinExistence type="predicted"/>
<organism evidence="1 2">
    <name type="scientific">Amycolatopsis ultiminotia</name>
    <dbReference type="NCBI Taxonomy" id="543629"/>
    <lineage>
        <taxon>Bacteria</taxon>
        <taxon>Bacillati</taxon>
        <taxon>Actinomycetota</taxon>
        <taxon>Actinomycetes</taxon>
        <taxon>Pseudonocardiales</taxon>
        <taxon>Pseudonocardiaceae</taxon>
        <taxon>Amycolatopsis</taxon>
    </lineage>
</organism>
<evidence type="ECO:0000313" key="2">
    <source>
        <dbReference type="Proteomes" id="UP001500689"/>
    </source>
</evidence>
<comment type="caution">
    <text evidence="1">The sequence shown here is derived from an EMBL/GenBank/DDBJ whole genome shotgun (WGS) entry which is preliminary data.</text>
</comment>
<dbReference type="EMBL" id="BAAAZN010000010">
    <property type="protein sequence ID" value="GAA3559175.1"/>
    <property type="molecule type" value="Genomic_DNA"/>
</dbReference>
<accession>A0ABP6WZR7</accession>
<name>A0ABP6WZR7_9PSEU</name>
<evidence type="ECO:0000313" key="1">
    <source>
        <dbReference type="EMBL" id="GAA3559175.1"/>
    </source>
</evidence>
<keyword evidence="2" id="KW-1185">Reference proteome</keyword>
<sequence>MSGELSGRVALVAGVRAARIDAHLITSHHLLPLLIRSPGGLVVELTDGTAEYNAEYRQVVRRCRTTWRRRPRTRWRSGRRQNL</sequence>
<protein>
    <submittedName>
        <fullName evidence="1">Uncharacterized protein</fullName>
    </submittedName>
</protein>
<dbReference type="Proteomes" id="UP001500689">
    <property type="component" value="Unassembled WGS sequence"/>
</dbReference>
<gene>
    <name evidence="1" type="ORF">GCM10022222_48550</name>
</gene>